<evidence type="ECO:0000259" key="5">
    <source>
        <dbReference type="PROSITE" id="PS50977"/>
    </source>
</evidence>
<evidence type="ECO:0000256" key="3">
    <source>
        <dbReference type="ARBA" id="ARBA00023163"/>
    </source>
</evidence>
<dbReference type="InterPro" id="IPR041347">
    <property type="entry name" value="MftR_C"/>
</dbReference>
<feature type="DNA-binding region" description="H-T-H motif" evidence="4">
    <location>
        <begin position="32"/>
        <end position="51"/>
    </location>
</feature>
<dbReference type="InterPro" id="IPR001647">
    <property type="entry name" value="HTH_TetR"/>
</dbReference>
<name>A0A7W7D217_9ACTN</name>
<keyword evidence="1" id="KW-0805">Transcription regulation</keyword>
<dbReference type="PANTHER" id="PTHR30055">
    <property type="entry name" value="HTH-TYPE TRANSCRIPTIONAL REGULATOR RUTR"/>
    <property type="match status" value="1"/>
</dbReference>
<keyword evidence="3" id="KW-0804">Transcription</keyword>
<comment type="caution">
    <text evidence="6">The sequence shown here is derived from an EMBL/GenBank/DDBJ whole genome shotgun (WGS) entry which is preliminary data.</text>
</comment>
<evidence type="ECO:0000256" key="2">
    <source>
        <dbReference type="ARBA" id="ARBA00023125"/>
    </source>
</evidence>
<feature type="domain" description="HTH tetR-type" evidence="5">
    <location>
        <begin position="9"/>
        <end position="69"/>
    </location>
</feature>
<evidence type="ECO:0000313" key="6">
    <source>
        <dbReference type="EMBL" id="MBB4697548.1"/>
    </source>
</evidence>
<dbReference type="InterPro" id="IPR050109">
    <property type="entry name" value="HTH-type_TetR-like_transc_reg"/>
</dbReference>
<dbReference type="PROSITE" id="PS50977">
    <property type="entry name" value="HTH_TETR_2"/>
    <property type="match status" value="1"/>
</dbReference>
<reference evidence="6 7" key="1">
    <citation type="submission" date="2020-08" db="EMBL/GenBank/DDBJ databases">
        <title>Sequencing the genomes of 1000 actinobacteria strains.</title>
        <authorList>
            <person name="Klenk H.-P."/>
        </authorList>
    </citation>
    <scope>NUCLEOTIDE SEQUENCE [LARGE SCALE GENOMIC DNA]</scope>
    <source>
        <strain evidence="6 7">DSM 45518</strain>
    </source>
</reference>
<dbReference type="Pfam" id="PF17754">
    <property type="entry name" value="TetR_C_14"/>
    <property type="match status" value="1"/>
</dbReference>
<accession>A0A7W7D217</accession>
<evidence type="ECO:0000256" key="1">
    <source>
        <dbReference type="ARBA" id="ARBA00023015"/>
    </source>
</evidence>
<keyword evidence="2 4" id="KW-0238">DNA-binding</keyword>
<dbReference type="Proteomes" id="UP000542742">
    <property type="component" value="Unassembled WGS sequence"/>
</dbReference>
<dbReference type="Gene3D" id="1.10.10.60">
    <property type="entry name" value="Homeodomain-like"/>
    <property type="match status" value="1"/>
</dbReference>
<dbReference type="GO" id="GO:0000976">
    <property type="term" value="F:transcription cis-regulatory region binding"/>
    <property type="evidence" value="ECO:0007669"/>
    <property type="project" value="TreeGrafter"/>
</dbReference>
<gene>
    <name evidence="6" type="ORF">BKA14_007696</name>
</gene>
<evidence type="ECO:0000256" key="4">
    <source>
        <dbReference type="PROSITE-ProRule" id="PRU00335"/>
    </source>
</evidence>
<dbReference type="Pfam" id="PF00440">
    <property type="entry name" value="TetR_N"/>
    <property type="match status" value="1"/>
</dbReference>
<dbReference type="RefSeq" id="WP_239092698.1">
    <property type="nucleotide sequence ID" value="NZ_BOMC01000033.1"/>
</dbReference>
<dbReference type="PRINTS" id="PR00455">
    <property type="entry name" value="HTHTETR"/>
</dbReference>
<dbReference type="InterPro" id="IPR009057">
    <property type="entry name" value="Homeodomain-like_sf"/>
</dbReference>
<proteinExistence type="predicted"/>
<dbReference type="PANTHER" id="PTHR30055:SF234">
    <property type="entry name" value="HTH-TYPE TRANSCRIPTIONAL REGULATOR BETI"/>
    <property type="match status" value="1"/>
</dbReference>
<dbReference type="EMBL" id="JACHMF010000001">
    <property type="protein sequence ID" value="MBB4697548.1"/>
    <property type="molecule type" value="Genomic_DNA"/>
</dbReference>
<dbReference type="AlphaFoldDB" id="A0A7W7D217"/>
<organism evidence="6 7">
    <name type="scientific">Paractinoplanes abujensis</name>
    <dbReference type="NCBI Taxonomy" id="882441"/>
    <lineage>
        <taxon>Bacteria</taxon>
        <taxon>Bacillati</taxon>
        <taxon>Actinomycetota</taxon>
        <taxon>Actinomycetes</taxon>
        <taxon>Micromonosporales</taxon>
        <taxon>Micromonosporaceae</taxon>
        <taxon>Paractinoplanes</taxon>
    </lineage>
</organism>
<dbReference type="SUPFAM" id="SSF46689">
    <property type="entry name" value="Homeodomain-like"/>
    <property type="match status" value="1"/>
</dbReference>
<dbReference type="GO" id="GO:0003700">
    <property type="term" value="F:DNA-binding transcription factor activity"/>
    <property type="evidence" value="ECO:0007669"/>
    <property type="project" value="TreeGrafter"/>
</dbReference>
<sequence>MSLREEKKRQMRQQLSDTATRMFVERGFDGVRVAEVARACGVSEKTVFNYFPTKEALLLDRLEGTATALREALASTGQAPIEAALRLLDAELDGFAGDPEGYRRFGELLEAAPSLRAYRNDMMDRFVAVAAEALAARAGVDPADPEPQITAAALLGLWRVQYESLRRRPGDPATVRAEVRRAADVLRIGLDEESGPRAAAD</sequence>
<dbReference type="Gene3D" id="1.10.357.10">
    <property type="entry name" value="Tetracycline Repressor, domain 2"/>
    <property type="match status" value="1"/>
</dbReference>
<evidence type="ECO:0000313" key="7">
    <source>
        <dbReference type="Proteomes" id="UP000542742"/>
    </source>
</evidence>
<keyword evidence="7" id="KW-1185">Reference proteome</keyword>
<protein>
    <submittedName>
        <fullName evidence="6">AcrR family transcriptional regulator</fullName>
    </submittedName>
</protein>